<keyword evidence="2" id="KW-1185">Reference proteome</keyword>
<dbReference type="InParanoid" id="A0A0C3NQ83"/>
<sequence length="95" mass="10264">MTHRKKEFPLACQGLPQNSASCPIPHPRALLISLDAIPQDPTTECTASSSRKVLLHVENVLRVSKVEVIGRLKTVTSNCRRRGPSDLSSSASATT</sequence>
<accession>A0A0C3NQ83</accession>
<reference evidence="2" key="2">
    <citation type="submission" date="2015-01" db="EMBL/GenBank/DDBJ databases">
        <title>Evolutionary Origins and Diversification of the Mycorrhizal Mutualists.</title>
        <authorList>
            <consortium name="DOE Joint Genome Institute"/>
            <consortium name="Mycorrhizal Genomics Consortium"/>
            <person name="Kohler A."/>
            <person name="Kuo A."/>
            <person name="Nagy L.G."/>
            <person name="Floudas D."/>
            <person name="Copeland A."/>
            <person name="Barry K.W."/>
            <person name="Cichocki N."/>
            <person name="Veneault-Fourrey C."/>
            <person name="LaButti K."/>
            <person name="Lindquist E.A."/>
            <person name="Lipzen A."/>
            <person name="Lundell T."/>
            <person name="Morin E."/>
            <person name="Murat C."/>
            <person name="Riley R."/>
            <person name="Ohm R."/>
            <person name="Sun H."/>
            <person name="Tunlid A."/>
            <person name="Henrissat B."/>
            <person name="Grigoriev I.V."/>
            <person name="Hibbett D.S."/>
            <person name="Martin F."/>
        </authorList>
    </citation>
    <scope>NUCLEOTIDE SEQUENCE [LARGE SCALE GENOMIC DNA]</scope>
    <source>
        <strain evidence="2">Marx 270</strain>
    </source>
</reference>
<dbReference type="AlphaFoldDB" id="A0A0C3NQ83"/>
<proteinExistence type="predicted"/>
<evidence type="ECO:0000313" key="2">
    <source>
        <dbReference type="Proteomes" id="UP000054217"/>
    </source>
</evidence>
<reference evidence="1 2" key="1">
    <citation type="submission" date="2014-04" db="EMBL/GenBank/DDBJ databases">
        <authorList>
            <consortium name="DOE Joint Genome Institute"/>
            <person name="Kuo A."/>
            <person name="Kohler A."/>
            <person name="Costa M.D."/>
            <person name="Nagy L.G."/>
            <person name="Floudas D."/>
            <person name="Copeland A."/>
            <person name="Barry K.W."/>
            <person name="Cichocki N."/>
            <person name="Veneault-Fourrey C."/>
            <person name="LaButti K."/>
            <person name="Lindquist E.A."/>
            <person name="Lipzen A."/>
            <person name="Lundell T."/>
            <person name="Morin E."/>
            <person name="Murat C."/>
            <person name="Sun H."/>
            <person name="Tunlid A."/>
            <person name="Henrissat B."/>
            <person name="Grigoriev I.V."/>
            <person name="Hibbett D.S."/>
            <person name="Martin F."/>
            <person name="Nordberg H.P."/>
            <person name="Cantor M.N."/>
            <person name="Hua S.X."/>
        </authorList>
    </citation>
    <scope>NUCLEOTIDE SEQUENCE [LARGE SCALE GENOMIC DNA]</scope>
    <source>
        <strain evidence="1 2">Marx 270</strain>
    </source>
</reference>
<evidence type="ECO:0000313" key="1">
    <source>
        <dbReference type="EMBL" id="KIO03035.1"/>
    </source>
</evidence>
<dbReference type="EMBL" id="KN831978">
    <property type="protein sequence ID" value="KIO03035.1"/>
    <property type="molecule type" value="Genomic_DNA"/>
</dbReference>
<dbReference type="Proteomes" id="UP000054217">
    <property type="component" value="Unassembled WGS sequence"/>
</dbReference>
<protein>
    <submittedName>
        <fullName evidence="1">Uncharacterized protein</fullName>
    </submittedName>
</protein>
<name>A0A0C3NQ83_PISTI</name>
<gene>
    <name evidence="1" type="ORF">M404DRAFT_1001663</name>
</gene>
<dbReference type="HOGENOM" id="CLU_2373633_0_0_1"/>
<organism evidence="1 2">
    <name type="scientific">Pisolithus tinctorius Marx 270</name>
    <dbReference type="NCBI Taxonomy" id="870435"/>
    <lineage>
        <taxon>Eukaryota</taxon>
        <taxon>Fungi</taxon>
        <taxon>Dikarya</taxon>
        <taxon>Basidiomycota</taxon>
        <taxon>Agaricomycotina</taxon>
        <taxon>Agaricomycetes</taxon>
        <taxon>Agaricomycetidae</taxon>
        <taxon>Boletales</taxon>
        <taxon>Sclerodermatineae</taxon>
        <taxon>Pisolithaceae</taxon>
        <taxon>Pisolithus</taxon>
    </lineage>
</organism>
<feature type="non-terminal residue" evidence="1">
    <location>
        <position position="1"/>
    </location>
</feature>